<evidence type="ECO:0000313" key="1">
    <source>
        <dbReference type="EMBL" id="KAK7061469.1"/>
    </source>
</evidence>
<protein>
    <submittedName>
        <fullName evidence="1">t-SNARE coiled-coil-like proteiny domain-containing protein</fullName>
    </submittedName>
</protein>
<dbReference type="AlphaFoldDB" id="A0AAW0EA97"/>
<dbReference type="Proteomes" id="UP001362999">
    <property type="component" value="Unassembled WGS sequence"/>
</dbReference>
<organism evidence="1 2">
    <name type="scientific">Favolaschia claudopus</name>
    <dbReference type="NCBI Taxonomy" id="2862362"/>
    <lineage>
        <taxon>Eukaryota</taxon>
        <taxon>Fungi</taxon>
        <taxon>Dikarya</taxon>
        <taxon>Basidiomycota</taxon>
        <taxon>Agaricomycotina</taxon>
        <taxon>Agaricomycetes</taxon>
        <taxon>Agaricomycetidae</taxon>
        <taxon>Agaricales</taxon>
        <taxon>Marasmiineae</taxon>
        <taxon>Mycenaceae</taxon>
        <taxon>Favolaschia</taxon>
    </lineage>
</organism>
<sequence>MGLPSTTTIGLGSHAQLPPEIWHVIFVFATYYGGDDCNAAEYTPFQPCGVEESTHTLEESIAPSCCTVRAQRLKTCSALVRVCRLWRTLSEAFLYKDIRIGSIHVLRNLVCAMRRSATEDGIGGLGRFVKRLELRPKLVQLKYASSLFQAPLPSSGPPTVGLGDLLRYCPYLETLARLPLRLDAEGLQFWGALASTPLESDHFLCPHLKRLEWSESDLDMRFYGTSNQMRLSEIVSHSPELRFLVVDRPDRLFDLPLGRSLQTIRLNQPQSTCRPATTANFCIPCNAINPTNLILHMPVSRAMQSLMVAIGLHIRVLELTFAPQVTYSSKQMHRIFVHCPHLEQLAYHLGAPELSPLVGFHHHALRRVRLRIDLDEWFPYKQIVLTQFEILAGPSFPGLKQIVLHDKSRSFSRRASAAPLLRRIASRGCAVIHEDGSAAYKIQVPRRTS</sequence>
<keyword evidence="2" id="KW-1185">Reference proteome</keyword>
<accession>A0AAW0EA97</accession>
<reference evidence="1 2" key="1">
    <citation type="journal article" date="2024" name="J Genomics">
        <title>Draft genome sequencing and assembly of Favolaschia claudopus CIRM-BRFM 2984 isolated from oak limbs.</title>
        <authorList>
            <person name="Navarro D."/>
            <person name="Drula E."/>
            <person name="Chaduli D."/>
            <person name="Cazenave R."/>
            <person name="Ahrendt S."/>
            <person name="Wang J."/>
            <person name="Lipzen A."/>
            <person name="Daum C."/>
            <person name="Barry K."/>
            <person name="Grigoriev I.V."/>
            <person name="Favel A."/>
            <person name="Rosso M.N."/>
            <person name="Martin F."/>
        </authorList>
    </citation>
    <scope>NUCLEOTIDE SEQUENCE [LARGE SCALE GENOMIC DNA]</scope>
    <source>
        <strain evidence="1 2">CIRM-BRFM 2984</strain>
    </source>
</reference>
<dbReference type="EMBL" id="JAWWNJ010000002">
    <property type="protein sequence ID" value="KAK7061469.1"/>
    <property type="molecule type" value="Genomic_DNA"/>
</dbReference>
<proteinExistence type="predicted"/>
<gene>
    <name evidence="1" type="ORF">R3P38DRAFT_3383661</name>
</gene>
<evidence type="ECO:0000313" key="2">
    <source>
        <dbReference type="Proteomes" id="UP001362999"/>
    </source>
</evidence>
<comment type="caution">
    <text evidence="1">The sequence shown here is derived from an EMBL/GenBank/DDBJ whole genome shotgun (WGS) entry which is preliminary data.</text>
</comment>
<name>A0AAW0EA97_9AGAR</name>